<evidence type="ECO:0000256" key="1">
    <source>
        <dbReference type="SAM" id="MobiDB-lite"/>
    </source>
</evidence>
<dbReference type="Gene3D" id="3.80.10.10">
    <property type="entry name" value="Ribonuclease Inhibitor"/>
    <property type="match status" value="1"/>
</dbReference>
<dbReference type="AlphaFoldDB" id="A0AAV2YKH1"/>
<feature type="compositionally biased region" description="Basic and acidic residues" evidence="1">
    <location>
        <begin position="8"/>
        <end position="25"/>
    </location>
</feature>
<keyword evidence="3" id="KW-1185">Reference proteome</keyword>
<dbReference type="SUPFAM" id="SSF52047">
    <property type="entry name" value="RNI-like"/>
    <property type="match status" value="1"/>
</dbReference>
<dbReference type="PANTHER" id="PTHR13382:SF21">
    <property type="entry name" value="OS12G0601000 PROTEIN"/>
    <property type="match status" value="1"/>
</dbReference>
<accession>A0AAV2YKH1</accession>
<evidence type="ECO:0000313" key="3">
    <source>
        <dbReference type="Proteomes" id="UP001146120"/>
    </source>
</evidence>
<evidence type="ECO:0000313" key="2">
    <source>
        <dbReference type="EMBL" id="DAZ93793.1"/>
    </source>
</evidence>
<reference evidence="2" key="1">
    <citation type="submission" date="2022-11" db="EMBL/GenBank/DDBJ databases">
        <authorList>
            <person name="Morgan W.R."/>
            <person name="Tartar A."/>
        </authorList>
    </citation>
    <scope>NUCLEOTIDE SEQUENCE</scope>
    <source>
        <strain evidence="2">ARSEF 373</strain>
    </source>
</reference>
<dbReference type="PANTHER" id="PTHR13382">
    <property type="entry name" value="MITOCHONDRIAL ATP SYNTHASE COUPLING FACTOR B"/>
    <property type="match status" value="1"/>
</dbReference>
<dbReference type="SMART" id="SM00367">
    <property type="entry name" value="LRR_CC"/>
    <property type="match status" value="6"/>
</dbReference>
<dbReference type="GO" id="GO:0005737">
    <property type="term" value="C:cytoplasm"/>
    <property type="evidence" value="ECO:0007669"/>
    <property type="project" value="TreeGrafter"/>
</dbReference>
<sequence length="422" mass="46626">MTATVHNTGREERTRNGSEMERAKERKQMRLSAGSMLAAAAADASHGFQRVTAENLQQVFGFLTMSERFAVISTQKAMMKEPMATRFTSYCNACEQCTMKNAHLCTGKDNGRSEGFWKCLLRQGCGELIELRVANSDAFTKDVVADPACRVGLEKLHVLEINRCSKFDTEGLVGLQFLALAQVCCNLEALHLRDMAVEGVALQALVNANKKTLRVVDLTGCHTLSGHDIRCISECSRLRDLGLSGCHNVDNASVIHVIERCSNLTRLNLRYCHKVDDRVVAIVAENLPGLKDLNLRYCYKVSDKGVDSICQLLPHLENLNLSQCSRVTDAAISRIVASLSNLKELRLWGCTKLTSAAVYEISAGMPSLTLMDIRSRDKFEAVIGGQTALKFLIQTYRNTLAKWEQTAELGVFKRPMACVAVA</sequence>
<gene>
    <name evidence="2" type="ORF">N0F65_009915</name>
</gene>
<reference evidence="2" key="2">
    <citation type="journal article" date="2023" name="Microbiol Resour">
        <title>Decontamination and Annotation of the Draft Genome Sequence of the Oomycete Lagenidium giganteum ARSEF 373.</title>
        <authorList>
            <person name="Morgan W.R."/>
            <person name="Tartar A."/>
        </authorList>
    </citation>
    <scope>NUCLEOTIDE SEQUENCE</scope>
    <source>
        <strain evidence="2">ARSEF 373</strain>
    </source>
</reference>
<dbReference type="Proteomes" id="UP001146120">
    <property type="component" value="Unassembled WGS sequence"/>
</dbReference>
<dbReference type="InterPro" id="IPR006553">
    <property type="entry name" value="Leu-rich_rpt_Cys-con_subtyp"/>
</dbReference>
<dbReference type="InterPro" id="IPR050648">
    <property type="entry name" value="F-box_LRR-repeat"/>
</dbReference>
<dbReference type="Pfam" id="PF13516">
    <property type="entry name" value="LRR_6"/>
    <property type="match status" value="1"/>
</dbReference>
<dbReference type="EMBL" id="DAKRPA010000291">
    <property type="protein sequence ID" value="DAZ93793.1"/>
    <property type="molecule type" value="Genomic_DNA"/>
</dbReference>
<comment type="caution">
    <text evidence="2">The sequence shown here is derived from an EMBL/GenBank/DDBJ whole genome shotgun (WGS) entry which is preliminary data.</text>
</comment>
<dbReference type="InterPro" id="IPR001611">
    <property type="entry name" value="Leu-rich_rpt"/>
</dbReference>
<feature type="region of interest" description="Disordered" evidence="1">
    <location>
        <begin position="1"/>
        <end position="25"/>
    </location>
</feature>
<name>A0AAV2YKH1_9STRA</name>
<organism evidence="2 3">
    <name type="scientific">Lagenidium giganteum</name>
    <dbReference type="NCBI Taxonomy" id="4803"/>
    <lineage>
        <taxon>Eukaryota</taxon>
        <taxon>Sar</taxon>
        <taxon>Stramenopiles</taxon>
        <taxon>Oomycota</taxon>
        <taxon>Peronosporomycetes</taxon>
        <taxon>Pythiales</taxon>
        <taxon>Pythiaceae</taxon>
    </lineage>
</organism>
<dbReference type="InterPro" id="IPR032675">
    <property type="entry name" value="LRR_dom_sf"/>
</dbReference>
<protein>
    <submittedName>
        <fullName evidence="2">Uncharacterized protein</fullName>
    </submittedName>
</protein>
<proteinExistence type="predicted"/>